<evidence type="ECO:0000313" key="2">
    <source>
        <dbReference type="EMBL" id="PLW47654.1"/>
    </source>
</evidence>
<organism evidence="1 3">
    <name type="scientific">Puccinia coronata f. sp. avenae</name>
    <dbReference type="NCBI Taxonomy" id="200324"/>
    <lineage>
        <taxon>Eukaryota</taxon>
        <taxon>Fungi</taxon>
        <taxon>Dikarya</taxon>
        <taxon>Basidiomycota</taxon>
        <taxon>Pucciniomycotina</taxon>
        <taxon>Pucciniomycetes</taxon>
        <taxon>Pucciniales</taxon>
        <taxon>Pucciniaceae</taxon>
        <taxon>Puccinia</taxon>
    </lineage>
</organism>
<sequence>MRFFRFDPSVLISSLKAWNILQGVQPMEFKKGLSRSHSTTHLNLYPSDQVDSNYMKDQLKGWLTRKQSSEAMTSESSYASPVTAACQKLDKASLPKKNKITHEVEAMRFYIKSLNNLHDWASELLQSRLTIEEKSSVKKKLEIVKQQIH</sequence>
<evidence type="ECO:0000313" key="3">
    <source>
        <dbReference type="Proteomes" id="UP000235388"/>
    </source>
</evidence>
<dbReference type="EMBL" id="PGCJ01000360">
    <property type="protein sequence ID" value="PLW30991.1"/>
    <property type="molecule type" value="Genomic_DNA"/>
</dbReference>
<keyword evidence="3" id="KW-1185">Reference proteome</keyword>
<dbReference type="Proteomes" id="UP000235392">
    <property type="component" value="Unassembled WGS sequence"/>
</dbReference>
<dbReference type="AlphaFoldDB" id="A0A2N5TZS1"/>
<comment type="caution">
    <text evidence="1">The sequence shown here is derived from an EMBL/GenBank/DDBJ whole genome shotgun (WGS) entry which is preliminary data.</text>
</comment>
<evidence type="ECO:0000313" key="4">
    <source>
        <dbReference type="Proteomes" id="UP000235392"/>
    </source>
</evidence>
<dbReference type="EMBL" id="PGCI01000029">
    <property type="protein sequence ID" value="PLW47654.1"/>
    <property type="molecule type" value="Genomic_DNA"/>
</dbReference>
<gene>
    <name evidence="1" type="ORF">PCANC_20689</name>
    <name evidence="2" type="ORF">PCASD_04128</name>
</gene>
<dbReference type="Proteomes" id="UP000235388">
    <property type="component" value="Unassembled WGS sequence"/>
</dbReference>
<evidence type="ECO:0000313" key="1">
    <source>
        <dbReference type="EMBL" id="PLW30991.1"/>
    </source>
</evidence>
<protein>
    <submittedName>
        <fullName evidence="1">Uncharacterized protein</fullName>
    </submittedName>
</protein>
<proteinExistence type="predicted"/>
<accession>A0A2N5TZS1</accession>
<name>A0A2N5TZS1_9BASI</name>
<reference evidence="3 4" key="1">
    <citation type="submission" date="2017-11" db="EMBL/GenBank/DDBJ databases">
        <title>De novo assembly and phasing of dikaryotic genomes from two isolates of Puccinia coronata f. sp. avenae, the causal agent of oat crown rust.</title>
        <authorList>
            <person name="Miller M.E."/>
            <person name="Zhang Y."/>
            <person name="Omidvar V."/>
            <person name="Sperschneider J."/>
            <person name="Schwessinger B."/>
            <person name="Raley C."/>
            <person name="Palmer J.M."/>
            <person name="Garnica D."/>
            <person name="Upadhyaya N."/>
            <person name="Rathjen J."/>
            <person name="Taylor J.M."/>
            <person name="Park R.F."/>
            <person name="Dodds P.N."/>
            <person name="Hirsch C.D."/>
            <person name="Kianian S.F."/>
            <person name="Figueroa M."/>
        </authorList>
    </citation>
    <scope>NUCLEOTIDE SEQUENCE [LARGE SCALE GENOMIC DNA]</scope>
    <source>
        <strain evidence="1">12NC29</strain>
        <strain evidence="2">12SD80</strain>
    </source>
</reference>